<protein>
    <submittedName>
        <fullName evidence="7">Complement C1q-like protein 4</fullName>
    </submittedName>
</protein>
<gene>
    <name evidence="7" type="primary">LOC111104409</name>
</gene>
<dbReference type="PANTHER" id="PTHR22923:SF115">
    <property type="entry name" value="COMPLEMENT C1Q TUMOR NECROSIS FACTOR-RELATED PROTEIN 3"/>
    <property type="match status" value="1"/>
</dbReference>
<dbReference type="PROSITE" id="PS50871">
    <property type="entry name" value="C1Q"/>
    <property type="match status" value="1"/>
</dbReference>
<dbReference type="GeneID" id="111104409"/>
<evidence type="ECO:0000256" key="1">
    <source>
        <dbReference type="ARBA" id="ARBA00004613"/>
    </source>
</evidence>
<dbReference type="KEGG" id="cvn:111104409"/>
<dbReference type="AlphaFoldDB" id="A0A8B8ASJ0"/>
<feature type="domain" description="C1q" evidence="5">
    <location>
        <begin position="128"/>
        <end position="262"/>
    </location>
</feature>
<evidence type="ECO:0000313" key="6">
    <source>
        <dbReference type="Proteomes" id="UP000694844"/>
    </source>
</evidence>
<dbReference type="InterPro" id="IPR008983">
    <property type="entry name" value="Tumour_necrosis_fac-like_dom"/>
</dbReference>
<accession>A0A8B8ASJ0</accession>
<name>A0A8B8ASJ0_CRAVI</name>
<evidence type="ECO:0000256" key="3">
    <source>
        <dbReference type="ARBA" id="ARBA00022729"/>
    </source>
</evidence>
<dbReference type="Pfam" id="PF00386">
    <property type="entry name" value="C1q"/>
    <property type="match status" value="1"/>
</dbReference>
<evidence type="ECO:0000256" key="2">
    <source>
        <dbReference type="ARBA" id="ARBA00022525"/>
    </source>
</evidence>
<dbReference type="RefSeq" id="XP_022294041.1">
    <property type="nucleotide sequence ID" value="XM_022438333.1"/>
</dbReference>
<dbReference type="PANTHER" id="PTHR22923">
    <property type="entry name" value="CEREBELLIN-RELATED"/>
    <property type="match status" value="1"/>
</dbReference>
<dbReference type="OrthoDB" id="6151356at2759"/>
<dbReference type="Proteomes" id="UP000694844">
    <property type="component" value="Chromosome 7"/>
</dbReference>
<dbReference type="InterPro" id="IPR050822">
    <property type="entry name" value="Cerebellin_Synaptic_Org"/>
</dbReference>
<organism evidence="6 7">
    <name type="scientific">Crassostrea virginica</name>
    <name type="common">Eastern oyster</name>
    <dbReference type="NCBI Taxonomy" id="6565"/>
    <lineage>
        <taxon>Eukaryota</taxon>
        <taxon>Metazoa</taxon>
        <taxon>Spiralia</taxon>
        <taxon>Lophotrochozoa</taxon>
        <taxon>Mollusca</taxon>
        <taxon>Bivalvia</taxon>
        <taxon>Autobranchia</taxon>
        <taxon>Pteriomorphia</taxon>
        <taxon>Ostreida</taxon>
        <taxon>Ostreoidea</taxon>
        <taxon>Ostreidae</taxon>
        <taxon>Crassostrea</taxon>
    </lineage>
</organism>
<dbReference type="SUPFAM" id="SSF49842">
    <property type="entry name" value="TNF-like"/>
    <property type="match status" value="1"/>
</dbReference>
<feature type="chain" id="PRO_5034026315" evidence="4">
    <location>
        <begin position="20"/>
        <end position="262"/>
    </location>
</feature>
<evidence type="ECO:0000313" key="7">
    <source>
        <dbReference type="RefSeq" id="XP_022294041.1"/>
    </source>
</evidence>
<keyword evidence="2" id="KW-0964">Secreted</keyword>
<keyword evidence="3 4" id="KW-0732">Signal</keyword>
<dbReference type="PRINTS" id="PR00007">
    <property type="entry name" value="COMPLEMNTC1Q"/>
</dbReference>
<comment type="subcellular location">
    <subcellularLocation>
        <location evidence="1">Secreted</location>
    </subcellularLocation>
</comment>
<proteinExistence type="predicted"/>
<dbReference type="Gene3D" id="2.60.120.40">
    <property type="match status" value="1"/>
</dbReference>
<dbReference type="InterPro" id="IPR001073">
    <property type="entry name" value="C1q_dom"/>
</dbReference>
<reference evidence="7" key="1">
    <citation type="submission" date="2025-08" db="UniProtKB">
        <authorList>
            <consortium name="RefSeq"/>
        </authorList>
    </citation>
    <scope>IDENTIFICATION</scope>
    <source>
        <tissue evidence="7">Whole sample</tissue>
    </source>
</reference>
<keyword evidence="6" id="KW-1185">Reference proteome</keyword>
<dbReference type="GO" id="GO:0005576">
    <property type="term" value="C:extracellular region"/>
    <property type="evidence" value="ECO:0007669"/>
    <property type="project" value="UniProtKB-SubCell"/>
</dbReference>
<dbReference type="SMART" id="SM00110">
    <property type="entry name" value="C1Q"/>
    <property type="match status" value="1"/>
</dbReference>
<evidence type="ECO:0000256" key="4">
    <source>
        <dbReference type="SAM" id="SignalP"/>
    </source>
</evidence>
<evidence type="ECO:0000259" key="5">
    <source>
        <dbReference type="PROSITE" id="PS50871"/>
    </source>
</evidence>
<sequence length="262" mass="29304">MDFTVCLLFGVILTNGCYGLQEESGLPEDPIISLQAQIDFLMQKVSDLSRTSALQKVEIDDLKKENRNLLQFLSEVKSPQQHSQKIPDNLYVYEEEKTFDGNKATDIQSVIRKERLLLPLPQTTPSPPKENVVAFYAYMSGDFLNPGGYQTLIYDTVITNEGNGYHSTTGNFIAPQTGFYVFSWTMRLANGEYHQAELVHNHKVMGVAYLYAPTGDHMVSDVVCFHVNQGDDVFVRTQGGANHGNIESGYGGRSSFTGWKLN</sequence>
<feature type="signal peptide" evidence="4">
    <location>
        <begin position="1"/>
        <end position="19"/>
    </location>
</feature>